<evidence type="ECO:0000313" key="10">
    <source>
        <dbReference type="EMBL" id="KKT11371.1"/>
    </source>
</evidence>
<dbReference type="Proteomes" id="UP000033910">
    <property type="component" value="Unassembled WGS sequence"/>
</dbReference>
<dbReference type="GO" id="GO:0003677">
    <property type="term" value="F:DNA binding"/>
    <property type="evidence" value="ECO:0007669"/>
    <property type="project" value="UniProtKB-KW"/>
</dbReference>
<sequence length="81" mass="9337">RFLKTPEGQKAVTQRFKGLGEMNADELWETTMNPETRRLKQINVEDASKADEVFTMLMGEEVAPRKRFIQTHAKQANLDIT</sequence>
<proteinExistence type="inferred from homology"/>
<feature type="domain" description="DNA gyrase B subunit C-terminal" evidence="9">
    <location>
        <begin position="10"/>
        <end position="70"/>
    </location>
</feature>
<keyword evidence="6" id="KW-0799">Topoisomerase</keyword>
<dbReference type="EC" id="5.6.2.2" evidence="3"/>
<protein>
    <recommendedName>
        <fullName evidence="3">DNA topoisomerase (ATP-hydrolyzing)</fullName>
        <ecNumber evidence="3">5.6.2.2</ecNumber>
    </recommendedName>
</protein>
<dbReference type="InterPro" id="IPR013760">
    <property type="entry name" value="Topo_IIA-like_dom_sf"/>
</dbReference>
<evidence type="ECO:0000259" key="9">
    <source>
        <dbReference type="Pfam" id="PF00986"/>
    </source>
</evidence>
<comment type="caution">
    <text evidence="10">The sequence shown here is derived from an EMBL/GenBank/DDBJ whole genome shotgun (WGS) entry which is preliminary data.</text>
</comment>
<keyword evidence="8" id="KW-0413">Isomerase</keyword>
<dbReference type="GO" id="GO:0005524">
    <property type="term" value="F:ATP binding"/>
    <property type="evidence" value="ECO:0007669"/>
    <property type="project" value="UniProtKB-KW"/>
</dbReference>
<dbReference type="Gene3D" id="3.40.50.670">
    <property type="match status" value="1"/>
</dbReference>
<dbReference type="PANTHER" id="PTHR45866">
    <property type="entry name" value="DNA GYRASE/TOPOISOMERASE SUBUNIT B"/>
    <property type="match status" value="1"/>
</dbReference>
<evidence type="ECO:0000256" key="5">
    <source>
        <dbReference type="ARBA" id="ARBA00022840"/>
    </source>
</evidence>
<dbReference type="InterPro" id="IPR013759">
    <property type="entry name" value="Topo_IIA_B_C"/>
</dbReference>
<dbReference type="AlphaFoldDB" id="A0A0G1EMT3"/>
<dbReference type="PANTHER" id="PTHR45866:SF1">
    <property type="entry name" value="DNA GYRASE SUBUNIT B, MITOCHONDRIAL"/>
    <property type="match status" value="1"/>
</dbReference>
<comment type="catalytic activity">
    <reaction evidence="1">
        <text>ATP-dependent breakage, passage and rejoining of double-stranded DNA.</text>
        <dbReference type="EC" id="5.6.2.2"/>
    </reaction>
</comment>
<evidence type="ECO:0000313" key="11">
    <source>
        <dbReference type="Proteomes" id="UP000033910"/>
    </source>
</evidence>
<keyword evidence="5" id="KW-0067">ATP-binding</keyword>
<evidence type="ECO:0000256" key="8">
    <source>
        <dbReference type="ARBA" id="ARBA00023235"/>
    </source>
</evidence>
<dbReference type="EMBL" id="LCGF01000015">
    <property type="protein sequence ID" value="KKT11371.1"/>
    <property type="molecule type" value="Genomic_DNA"/>
</dbReference>
<evidence type="ECO:0000256" key="6">
    <source>
        <dbReference type="ARBA" id="ARBA00023029"/>
    </source>
</evidence>
<gene>
    <name evidence="10" type="ORF">UV89_C0015G0006</name>
</gene>
<reference evidence="10 11" key="1">
    <citation type="journal article" date="2015" name="Nature">
        <title>rRNA introns, odd ribosomes, and small enigmatic genomes across a large radiation of phyla.</title>
        <authorList>
            <person name="Brown C.T."/>
            <person name="Hug L.A."/>
            <person name="Thomas B.C."/>
            <person name="Sharon I."/>
            <person name="Castelle C.J."/>
            <person name="Singh A."/>
            <person name="Wilkins M.J."/>
            <person name="Williams K.H."/>
            <person name="Banfield J.F."/>
        </authorList>
    </citation>
    <scope>NUCLEOTIDE SEQUENCE [LARGE SCALE GENOMIC DNA]</scope>
</reference>
<keyword evidence="4" id="KW-0547">Nucleotide-binding</keyword>
<dbReference type="Pfam" id="PF00986">
    <property type="entry name" value="DNA_gyraseB_C"/>
    <property type="match status" value="1"/>
</dbReference>
<feature type="non-terminal residue" evidence="10">
    <location>
        <position position="1"/>
    </location>
</feature>
<name>A0A0G1EMT3_UNCKA</name>
<dbReference type="InterPro" id="IPR002288">
    <property type="entry name" value="DNA_gyrase_B_C"/>
</dbReference>
<organism evidence="10 11">
    <name type="scientific">candidate division WWE3 bacterium GW2011_GWB2_43_22</name>
    <dbReference type="NCBI Taxonomy" id="1619118"/>
    <lineage>
        <taxon>Bacteria</taxon>
        <taxon>Katanobacteria</taxon>
    </lineage>
</organism>
<dbReference type="GO" id="GO:0006265">
    <property type="term" value="P:DNA topological change"/>
    <property type="evidence" value="ECO:0007669"/>
    <property type="project" value="InterPro"/>
</dbReference>
<evidence type="ECO:0000256" key="1">
    <source>
        <dbReference type="ARBA" id="ARBA00000185"/>
    </source>
</evidence>
<keyword evidence="7" id="KW-0238">DNA-binding</keyword>
<accession>A0A0G1EMT3</accession>
<evidence type="ECO:0000256" key="2">
    <source>
        <dbReference type="ARBA" id="ARBA00010708"/>
    </source>
</evidence>
<comment type="similarity">
    <text evidence="2">Belongs to the type II topoisomerase GyrB family.</text>
</comment>
<dbReference type="SUPFAM" id="SSF56719">
    <property type="entry name" value="Type II DNA topoisomerase"/>
    <property type="match status" value="1"/>
</dbReference>
<dbReference type="GO" id="GO:0003918">
    <property type="term" value="F:DNA topoisomerase type II (double strand cut, ATP-hydrolyzing) activity"/>
    <property type="evidence" value="ECO:0007669"/>
    <property type="project" value="UniProtKB-EC"/>
</dbReference>
<evidence type="ECO:0000256" key="4">
    <source>
        <dbReference type="ARBA" id="ARBA00022741"/>
    </source>
</evidence>
<evidence type="ECO:0000256" key="7">
    <source>
        <dbReference type="ARBA" id="ARBA00023125"/>
    </source>
</evidence>
<evidence type="ECO:0000256" key="3">
    <source>
        <dbReference type="ARBA" id="ARBA00012895"/>
    </source>
</evidence>